<gene>
    <name evidence="1" type="ORF">GALL_331600</name>
</gene>
<reference evidence="1" key="1">
    <citation type="submission" date="2016-10" db="EMBL/GenBank/DDBJ databases">
        <title>Sequence of Gallionella enrichment culture.</title>
        <authorList>
            <person name="Poehlein A."/>
            <person name="Muehling M."/>
            <person name="Daniel R."/>
        </authorList>
    </citation>
    <scope>NUCLEOTIDE SEQUENCE</scope>
</reference>
<dbReference type="PROSITE" id="PS51257">
    <property type="entry name" value="PROKAR_LIPOPROTEIN"/>
    <property type="match status" value="1"/>
</dbReference>
<dbReference type="EMBL" id="MLJW01000575">
    <property type="protein sequence ID" value="OIQ85007.1"/>
    <property type="molecule type" value="Genomic_DNA"/>
</dbReference>
<evidence type="ECO:0000313" key="1">
    <source>
        <dbReference type="EMBL" id="OIQ85007.1"/>
    </source>
</evidence>
<proteinExistence type="predicted"/>
<evidence type="ECO:0008006" key="2">
    <source>
        <dbReference type="Google" id="ProtNLM"/>
    </source>
</evidence>
<sequence length="101" mass="10066">MTRLFAATAFTLLLAACSSPSPMLDASFGAAVRQNKQAQFVHPQPAAAASVAAGLDGTAARAAVQRYDKTFTTPPRTLNVINIGGSIAGSTSGTGASAGAQ</sequence>
<comment type="caution">
    <text evidence="1">The sequence shown here is derived from an EMBL/GenBank/DDBJ whole genome shotgun (WGS) entry which is preliminary data.</text>
</comment>
<name>A0A1J5QYU1_9ZZZZ</name>
<protein>
    <recommendedName>
        <fullName evidence="2">Lipoprotein</fullName>
    </recommendedName>
</protein>
<dbReference type="AlphaFoldDB" id="A0A1J5QYU1"/>
<organism evidence="1">
    <name type="scientific">mine drainage metagenome</name>
    <dbReference type="NCBI Taxonomy" id="410659"/>
    <lineage>
        <taxon>unclassified sequences</taxon>
        <taxon>metagenomes</taxon>
        <taxon>ecological metagenomes</taxon>
    </lineage>
</organism>
<accession>A0A1J5QYU1</accession>